<dbReference type="InterPro" id="IPR027417">
    <property type="entry name" value="P-loop_NTPase"/>
</dbReference>
<accession>A0A1M6J7E0</accession>
<dbReference type="InterPro" id="IPR014721">
    <property type="entry name" value="Ribsml_uS5_D2-typ_fold_subgr"/>
</dbReference>
<dbReference type="SMART" id="SM00382">
    <property type="entry name" value="AAA"/>
    <property type="match status" value="1"/>
</dbReference>
<sequence length="512" mass="57605">MISKIKSATFVGIDGKIINIEVDISRGLPIFNIVGLGDTSIKESKERIRAALINSGYSLPLGRITINLSPAYIRKEGCMFDVAIALGILMKSQQVPEFDLSDVLIMGELSLDGCINSVNGVLPMLCEARKRGINRIILPRDNENEATLIKELDIYPVSNINELIHLLTYKDLLPYKHKTKIKHENNYVDFADIHGQNVAKRALEIAAAGGHNILMFGPAGTGKSMLAKAFPGILPPLTYEEVLEVVKINSITGRIKNDEVDFSPPYRAPHTSISKFALLGGGRKTLPGEVSYAHRGVLFLDEILEFKKEVLEELRGPLEEKSITIDRVNSTCTYPCDFMLIGAMNNCPCGNYLSDAPCTCSQKERVNYLRRLSSPILDRIDLYCSVNKIKYEEIGYEKGDSSNEIRKRVIRAREIQKIRLQKDNINLNSNMTNSLVNKYCRLDDKSKNIMETMFKKFNISMRAYYRILKVSRTIADLNGQKNITPQNLMEAFNYRKVMPTGDKDIDLVRKAL</sequence>
<protein>
    <submittedName>
        <fullName evidence="3">Magnesium chelatase family protein</fullName>
    </submittedName>
</protein>
<proteinExistence type="inferred from homology"/>
<dbReference type="InterPro" id="IPR000523">
    <property type="entry name" value="Mg_chelatse_chII-like_cat_dom"/>
</dbReference>
<dbReference type="Gene3D" id="3.40.50.300">
    <property type="entry name" value="P-loop containing nucleotide triphosphate hydrolases"/>
    <property type="match status" value="1"/>
</dbReference>
<dbReference type="Proteomes" id="UP000183952">
    <property type="component" value="Unassembled WGS sequence"/>
</dbReference>
<dbReference type="EMBL" id="FRAD01000003">
    <property type="protein sequence ID" value="SHJ42598.1"/>
    <property type="molecule type" value="Genomic_DNA"/>
</dbReference>
<dbReference type="STRING" id="1121331.SAMN02745248_00073"/>
<dbReference type="AlphaFoldDB" id="A0A1M6J7E0"/>
<dbReference type="GO" id="GO:0005524">
    <property type="term" value="F:ATP binding"/>
    <property type="evidence" value="ECO:0007669"/>
    <property type="project" value="InterPro"/>
</dbReference>
<dbReference type="NCBIfam" id="TIGR00368">
    <property type="entry name" value="YifB family Mg chelatase-like AAA ATPase"/>
    <property type="match status" value="1"/>
</dbReference>
<dbReference type="InterPro" id="IPR020568">
    <property type="entry name" value="Ribosomal_Su5_D2-typ_SF"/>
</dbReference>
<dbReference type="Gene3D" id="3.30.230.10">
    <property type="match status" value="1"/>
</dbReference>
<dbReference type="Pfam" id="PF13335">
    <property type="entry name" value="Mg_chelatase_C"/>
    <property type="match status" value="1"/>
</dbReference>
<evidence type="ECO:0000259" key="2">
    <source>
        <dbReference type="SMART" id="SM00382"/>
    </source>
</evidence>
<dbReference type="OrthoDB" id="9813147at2"/>
<dbReference type="PANTHER" id="PTHR32039">
    <property type="entry name" value="MAGNESIUM-CHELATASE SUBUNIT CHLI"/>
    <property type="match status" value="1"/>
</dbReference>
<dbReference type="InterPro" id="IPR025158">
    <property type="entry name" value="Mg_chelat-rel_C"/>
</dbReference>
<evidence type="ECO:0000313" key="4">
    <source>
        <dbReference type="Proteomes" id="UP000183952"/>
    </source>
</evidence>
<dbReference type="SUPFAM" id="SSF54211">
    <property type="entry name" value="Ribosomal protein S5 domain 2-like"/>
    <property type="match status" value="1"/>
</dbReference>
<dbReference type="InterPro" id="IPR004482">
    <property type="entry name" value="Mg_chelat-rel"/>
</dbReference>
<reference evidence="3 4" key="1">
    <citation type="submission" date="2016-11" db="EMBL/GenBank/DDBJ databases">
        <authorList>
            <person name="Jaros S."/>
            <person name="Januszkiewicz K."/>
            <person name="Wedrychowicz H."/>
        </authorList>
    </citation>
    <scope>NUCLEOTIDE SEQUENCE [LARGE SCALE GENOMIC DNA]</scope>
    <source>
        <strain evidence="3 4">DSM 3090</strain>
    </source>
</reference>
<dbReference type="Pfam" id="PF13541">
    <property type="entry name" value="ChlI"/>
    <property type="match status" value="1"/>
</dbReference>
<name>A0A1M6J7E0_9CLOT</name>
<feature type="domain" description="AAA+ ATPase" evidence="2">
    <location>
        <begin position="209"/>
        <end position="387"/>
    </location>
</feature>
<dbReference type="Pfam" id="PF01078">
    <property type="entry name" value="Mg_chelatase"/>
    <property type="match status" value="1"/>
</dbReference>
<keyword evidence="4" id="KW-1185">Reference proteome</keyword>
<dbReference type="InterPro" id="IPR045006">
    <property type="entry name" value="CHLI-like"/>
</dbReference>
<evidence type="ECO:0000313" key="3">
    <source>
        <dbReference type="EMBL" id="SHJ42598.1"/>
    </source>
</evidence>
<evidence type="ECO:0000256" key="1">
    <source>
        <dbReference type="ARBA" id="ARBA00006354"/>
    </source>
</evidence>
<organism evidence="3 4">
    <name type="scientific">Hathewaya proteolytica DSM 3090</name>
    <dbReference type="NCBI Taxonomy" id="1121331"/>
    <lineage>
        <taxon>Bacteria</taxon>
        <taxon>Bacillati</taxon>
        <taxon>Bacillota</taxon>
        <taxon>Clostridia</taxon>
        <taxon>Eubacteriales</taxon>
        <taxon>Clostridiaceae</taxon>
        <taxon>Hathewaya</taxon>
    </lineage>
</organism>
<gene>
    <name evidence="3" type="ORF">SAMN02745248_00073</name>
</gene>
<dbReference type="SUPFAM" id="SSF52540">
    <property type="entry name" value="P-loop containing nucleoside triphosphate hydrolases"/>
    <property type="match status" value="1"/>
</dbReference>
<comment type="similarity">
    <text evidence="1">Belongs to the Mg-chelatase subunits D/I family. ComM subfamily.</text>
</comment>
<dbReference type="InterPro" id="IPR003593">
    <property type="entry name" value="AAA+_ATPase"/>
</dbReference>
<dbReference type="PANTHER" id="PTHR32039:SF7">
    <property type="entry name" value="COMPETENCE PROTEIN COMM"/>
    <property type="match status" value="1"/>
</dbReference>
<dbReference type="RefSeq" id="WP_072901059.1">
    <property type="nucleotide sequence ID" value="NZ_FRAD01000003.1"/>
</dbReference>